<name>A0ABD3W156_SINWO</name>
<keyword evidence="1" id="KW-0472">Membrane</keyword>
<protein>
    <submittedName>
        <fullName evidence="2">Uncharacterized protein</fullName>
    </submittedName>
</protein>
<keyword evidence="1" id="KW-0812">Transmembrane</keyword>
<reference evidence="2 3" key="1">
    <citation type="submission" date="2024-11" db="EMBL/GenBank/DDBJ databases">
        <title>Chromosome-level genome assembly of the freshwater bivalve Anodonta woodiana.</title>
        <authorList>
            <person name="Chen X."/>
        </authorList>
    </citation>
    <scope>NUCLEOTIDE SEQUENCE [LARGE SCALE GENOMIC DNA]</scope>
    <source>
        <strain evidence="2">MN2024</strain>
        <tissue evidence="2">Gills</tissue>
    </source>
</reference>
<evidence type="ECO:0000313" key="2">
    <source>
        <dbReference type="EMBL" id="KAL3866350.1"/>
    </source>
</evidence>
<evidence type="ECO:0000256" key="1">
    <source>
        <dbReference type="SAM" id="Phobius"/>
    </source>
</evidence>
<proteinExistence type="predicted"/>
<evidence type="ECO:0000313" key="3">
    <source>
        <dbReference type="Proteomes" id="UP001634394"/>
    </source>
</evidence>
<keyword evidence="1" id="KW-1133">Transmembrane helix</keyword>
<gene>
    <name evidence="2" type="ORF">ACJMK2_043655</name>
</gene>
<keyword evidence="3" id="KW-1185">Reference proteome</keyword>
<dbReference type="EMBL" id="JBJQND010000009">
    <property type="protein sequence ID" value="KAL3866350.1"/>
    <property type="molecule type" value="Genomic_DNA"/>
</dbReference>
<organism evidence="2 3">
    <name type="scientific">Sinanodonta woodiana</name>
    <name type="common">Chinese pond mussel</name>
    <name type="synonym">Anodonta woodiana</name>
    <dbReference type="NCBI Taxonomy" id="1069815"/>
    <lineage>
        <taxon>Eukaryota</taxon>
        <taxon>Metazoa</taxon>
        <taxon>Spiralia</taxon>
        <taxon>Lophotrochozoa</taxon>
        <taxon>Mollusca</taxon>
        <taxon>Bivalvia</taxon>
        <taxon>Autobranchia</taxon>
        <taxon>Heteroconchia</taxon>
        <taxon>Palaeoheterodonta</taxon>
        <taxon>Unionida</taxon>
        <taxon>Unionoidea</taxon>
        <taxon>Unionidae</taxon>
        <taxon>Unioninae</taxon>
        <taxon>Sinanodonta</taxon>
    </lineage>
</organism>
<sequence>MMAFKSINDELRLLHIFCIEQGFNKSQIWNAASPFLSSIREAQTCRTQKARRYLVHILAVLAVVLTITFSSEPLYKNIISVARLSAIKLLPVWDWRKLHDLDCLVLNPYFRDGEDPTEEDCQVCSNTSMMARVWNISQANVNKICLEKYLPIIVEDGLRDWTDRLRSQNLSSLAKVCTVFFVSSFDYGFIYFRENCFVEASKAFRQLYKRPYFLPTVVDLLDANWVFVSSSYKEETVIHLPLPSSLMMLIQIKGEVTLFLQPKEQCSKTCFPLHDTLREGEIFLVTDFLYDISYRPSGVEESITIGVCGQYN</sequence>
<feature type="transmembrane region" description="Helical" evidence="1">
    <location>
        <begin position="53"/>
        <end position="71"/>
    </location>
</feature>
<dbReference type="PANTHER" id="PTHR35259">
    <property type="entry name" value="BOMBESIN RECEPTOR-ACTIVATED PROTEIN C6ORF89"/>
    <property type="match status" value="1"/>
</dbReference>
<comment type="caution">
    <text evidence="2">The sequence shown here is derived from an EMBL/GenBank/DDBJ whole genome shotgun (WGS) entry which is preliminary data.</text>
</comment>
<dbReference type="Proteomes" id="UP001634394">
    <property type="component" value="Unassembled WGS sequence"/>
</dbReference>
<accession>A0ABD3W156</accession>
<dbReference type="AlphaFoldDB" id="A0ABD3W156"/>
<dbReference type="InterPro" id="IPR038757">
    <property type="entry name" value="BRAP"/>
</dbReference>